<dbReference type="PIRSF" id="PIRSF034961">
    <property type="entry name" value="UCP034961_SH3_2"/>
    <property type="match status" value="1"/>
</dbReference>
<organism evidence="1 2">
    <name type="scientific">Vibrio rotiferianus</name>
    <dbReference type="NCBI Taxonomy" id="190895"/>
    <lineage>
        <taxon>Bacteria</taxon>
        <taxon>Pseudomonadati</taxon>
        <taxon>Pseudomonadota</taxon>
        <taxon>Gammaproteobacteria</taxon>
        <taxon>Vibrionales</taxon>
        <taxon>Vibrionaceae</taxon>
        <taxon>Vibrio</taxon>
    </lineage>
</organism>
<evidence type="ECO:0000313" key="1">
    <source>
        <dbReference type="EMBL" id="BBL88495.1"/>
    </source>
</evidence>
<dbReference type="EMBL" id="AP019798">
    <property type="protein sequence ID" value="BBL88495.1"/>
    <property type="molecule type" value="Genomic_DNA"/>
</dbReference>
<dbReference type="AlphaFoldDB" id="A0A510I461"/>
<protein>
    <submittedName>
        <fullName evidence="1">Uncharacterized protein</fullName>
    </submittedName>
</protein>
<dbReference type="Gene3D" id="2.30.30.40">
    <property type="entry name" value="SH3 Domains"/>
    <property type="match status" value="1"/>
</dbReference>
<dbReference type="Pfam" id="PF07653">
    <property type="entry name" value="SH3_2"/>
    <property type="match status" value="1"/>
</dbReference>
<dbReference type="SUPFAM" id="SSF50044">
    <property type="entry name" value="SH3-domain"/>
    <property type="match status" value="1"/>
</dbReference>
<reference evidence="2" key="1">
    <citation type="submission" date="2019-07" db="EMBL/GenBank/DDBJ databases">
        <title>Complete Genome Sequences of Vibrion rotiferianus strain AM7.</title>
        <authorList>
            <person name="Miyazaki K."/>
            <person name="Wiseschart A."/>
            <person name="Pootanakit K."/>
            <person name="Ishimori K."/>
            <person name="Kitahara K."/>
        </authorList>
    </citation>
    <scope>NUCLEOTIDE SEQUENCE [LARGE SCALE GENOMIC DNA]</scope>
    <source>
        <strain evidence="2">AM7</strain>
    </source>
</reference>
<sequence>MKYKVIKEYTDAPKDPIQVSEGEQLQFIEESDPNGDWANWVFCKGVGKEGWVPKQILTIEGRDVLVRKDYFAKEHTLSVGDELVEEYELNGWIWCEKVGALGEWGWAPLNHLSKG</sequence>
<dbReference type="InterPro" id="IPR001452">
    <property type="entry name" value="SH3_domain"/>
</dbReference>
<name>A0A510I461_9VIBR</name>
<dbReference type="RefSeq" id="WP_038885058.1">
    <property type="nucleotide sequence ID" value="NZ_AP019798.1"/>
</dbReference>
<gene>
    <name evidence="1" type="ORF">VroAM7_11480</name>
</gene>
<accession>A0A510I461</accession>
<dbReference type="PROSITE" id="PS50002">
    <property type="entry name" value="SH3"/>
    <property type="match status" value="1"/>
</dbReference>
<proteinExistence type="predicted"/>
<dbReference type="Proteomes" id="UP000315115">
    <property type="component" value="Chromosome 1"/>
</dbReference>
<dbReference type="InterPro" id="IPR014593">
    <property type="entry name" value="UCP034961_SH3_2"/>
</dbReference>
<dbReference type="InterPro" id="IPR036028">
    <property type="entry name" value="SH3-like_dom_sf"/>
</dbReference>
<evidence type="ECO:0000313" key="2">
    <source>
        <dbReference type="Proteomes" id="UP000315115"/>
    </source>
</evidence>